<organism evidence="2 3">
    <name type="scientific">Talaromyces atroroseus</name>
    <dbReference type="NCBI Taxonomy" id="1441469"/>
    <lineage>
        <taxon>Eukaryota</taxon>
        <taxon>Fungi</taxon>
        <taxon>Dikarya</taxon>
        <taxon>Ascomycota</taxon>
        <taxon>Pezizomycotina</taxon>
        <taxon>Eurotiomycetes</taxon>
        <taxon>Eurotiomycetidae</taxon>
        <taxon>Eurotiales</taxon>
        <taxon>Trichocomaceae</taxon>
        <taxon>Talaromyces</taxon>
        <taxon>Talaromyces sect. Trachyspermi</taxon>
    </lineage>
</organism>
<dbReference type="RefSeq" id="XP_020118750.1">
    <property type="nucleotide sequence ID" value="XM_020268407.1"/>
</dbReference>
<dbReference type="Proteomes" id="UP000214365">
    <property type="component" value="Unassembled WGS sequence"/>
</dbReference>
<keyword evidence="1" id="KW-0812">Transmembrane</keyword>
<comment type="caution">
    <text evidence="2">The sequence shown here is derived from an EMBL/GenBank/DDBJ whole genome shotgun (WGS) entry which is preliminary data.</text>
</comment>
<name>A0A225ASP9_TALAT</name>
<reference evidence="2 3" key="1">
    <citation type="submission" date="2015-06" db="EMBL/GenBank/DDBJ databases">
        <title>Talaromyces atroroseus IBT 11181 draft genome.</title>
        <authorList>
            <person name="Rasmussen K.B."/>
            <person name="Rasmussen S."/>
            <person name="Petersen B."/>
            <person name="Sicheritz-Ponten T."/>
            <person name="Mortensen U.H."/>
            <person name="Thrane U."/>
        </authorList>
    </citation>
    <scope>NUCLEOTIDE SEQUENCE [LARGE SCALE GENOMIC DNA]</scope>
    <source>
        <strain evidence="2 3">IBT 11181</strain>
    </source>
</reference>
<accession>A0A225ASP9</accession>
<dbReference type="AlphaFoldDB" id="A0A225ASP9"/>
<dbReference type="GeneID" id="31005875"/>
<feature type="transmembrane region" description="Helical" evidence="1">
    <location>
        <begin position="304"/>
        <end position="327"/>
    </location>
</feature>
<feature type="transmembrane region" description="Helical" evidence="1">
    <location>
        <begin position="12"/>
        <end position="29"/>
    </location>
</feature>
<sequence>MPRLISSLSRIIKFITLSWLSLIGLWIFLPSPTIHEQRQHDEYIQQALTSGSILHTIYRFTPSFSAVPEPFRPYVSGPGGSLLIDWRLVSDPAHDDSVALLEMGRDLRVHINLTEAILKVQKRDEEEKALLDVNLEIDNPPLYISSEITVQVDAGDEDHIINMPWFPWSDAILFQNKMHGFTYDVQLRVVARRETGTVEIWKSDTLLACARKQEDSETLFNIDFDKISPSDRSDGLLASFSNIHPAAEAETAAPGGIISTIKVADMQMAELPSKTCRLRTLILIPLAPSMIVILYLLLDVFTPLLFPVLLPILGAYIIIVLICWAYYNFHSRYNATSRYDHEYGSAAAAENGGFADWCSRFWMTRHVYCFLFYCCCYCRCCLARSRRGRRDYYHYHRYWPGEKSEKHRGRVVIWGPAGPVYEE</sequence>
<dbReference type="OrthoDB" id="4225365at2759"/>
<keyword evidence="1" id="KW-1133">Transmembrane helix</keyword>
<keyword evidence="1" id="KW-0472">Membrane</keyword>
<evidence type="ECO:0000256" key="1">
    <source>
        <dbReference type="SAM" id="Phobius"/>
    </source>
</evidence>
<protein>
    <submittedName>
        <fullName evidence="2">Uncharacterized protein</fullName>
    </submittedName>
</protein>
<evidence type="ECO:0000313" key="2">
    <source>
        <dbReference type="EMBL" id="OKL58629.1"/>
    </source>
</evidence>
<evidence type="ECO:0000313" key="3">
    <source>
        <dbReference type="Proteomes" id="UP000214365"/>
    </source>
</evidence>
<gene>
    <name evidence="2" type="ORF">UA08_06119</name>
</gene>
<feature type="transmembrane region" description="Helical" evidence="1">
    <location>
        <begin position="278"/>
        <end position="298"/>
    </location>
</feature>
<proteinExistence type="predicted"/>
<dbReference type="EMBL" id="LFMY01000009">
    <property type="protein sequence ID" value="OKL58629.1"/>
    <property type="molecule type" value="Genomic_DNA"/>
</dbReference>
<keyword evidence="3" id="KW-1185">Reference proteome</keyword>